<keyword evidence="8" id="KW-1185">Reference proteome</keyword>
<proteinExistence type="predicted"/>
<keyword evidence="5" id="KW-0472">Membrane</keyword>
<evidence type="ECO:0000256" key="6">
    <source>
        <dbReference type="ARBA" id="ARBA00023310"/>
    </source>
</evidence>
<evidence type="ECO:0000256" key="1">
    <source>
        <dbReference type="ARBA" id="ARBA00004370"/>
    </source>
</evidence>
<protein>
    <submittedName>
        <fullName evidence="7">F0F1 ATP synthase subunit delta</fullName>
    </submittedName>
</protein>
<evidence type="ECO:0000256" key="3">
    <source>
        <dbReference type="ARBA" id="ARBA00022781"/>
    </source>
</evidence>
<keyword evidence="3" id="KW-0375">Hydrogen ion transport</keyword>
<gene>
    <name evidence="7" type="ORF">MOX91_07860</name>
</gene>
<dbReference type="EMBL" id="JALBUT010000009">
    <property type="protein sequence ID" value="MDX8416088.1"/>
    <property type="molecule type" value="Genomic_DNA"/>
</dbReference>
<evidence type="ECO:0000256" key="5">
    <source>
        <dbReference type="ARBA" id="ARBA00023136"/>
    </source>
</evidence>
<dbReference type="Pfam" id="PF00213">
    <property type="entry name" value="OSCP"/>
    <property type="match status" value="1"/>
</dbReference>
<evidence type="ECO:0000313" key="7">
    <source>
        <dbReference type="EMBL" id="MDX8416088.1"/>
    </source>
</evidence>
<comment type="subcellular location">
    <subcellularLocation>
        <location evidence="1">Membrane</location>
    </subcellularLocation>
</comment>
<comment type="caution">
    <text evidence="7">The sequence shown here is derived from an EMBL/GenBank/DDBJ whole genome shotgun (WGS) entry which is preliminary data.</text>
</comment>
<reference evidence="7 8" key="1">
    <citation type="submission" date="2022-03" db="EMBL/GenBank/DDBJ databases">
        <title>Novel taxa within the pig intestine.</title>
        <authorList>
            <person name="Wylensek D."/>
            <person name="Bishof K."/>
            <person name="Afrizal A."/>
            <person name="Clavel T."/>
        </authorList>
    </citation>
    <scope>NUCLEOTIDE SEQUENCE [LARGE SCALE GENOMIC DNA]</scope>
    <source>
        <strain evidence="7 8">CLA-KB-P66</strain>
    </source>
</reference>
<evidence type="ECO:0000256" key="4">
    <source>
        <dbReference type="ARBA" id="ARBA00023065"/>
    </source>
</evidence>
<dbReference type="RefSeq" id="WP_370397541.1">
    <property type="nucleotide sequence ID" value="NZ_JALBUT010000009.1"/>
</dbReference>
<organism evidence="7 8">
    <name type="scientific">Intestinicryptomonas porci</name>
    <dbReference type="NCBI Taxonomy" id="2926320"/>
    <lineage>
        <taxon>Bacteria</taxon>
        <taxon>Pseudomonadati</taxon>
        <taxon>Verrucomicrobiota</taxon>
        <taxon>Opitutia</taxon>
        <taxon>Opitutales</taxon>
        <taxon>Intestinicryptomonaceae</taxon>
        <taxon>Intestinicryptomonas</taxon>
    </lineage>
</organism>
<keyword evidence="2" id="KW-0813">Transport</keyword>
<accession>A0ABU4WHQ1</accession>
<keyword evidence="6" id="KW-0066">ATP synthesis</keyword>
<dbReference type="Proteomes" id="UP001275932">
    <property type="component" value="Unassembled WGS sequence"/>
</dbReference>
<keyword evidence="4" id="KW-0406">Ion transport</keyword>
<name>A0ABU4WHQ1_9BACT</name>
<evidence type="ECO:0000256" key="2">
    <source>
        <dbReference type="ARBA" id="ARBA00022448"/>
    </source>
</evidence>
<dbReference type="InterPro" id="IPR000711">
    <property type="entry name" value="ATPase_OSCP/dsu"/>
</dbReference>
<evidence type="ECO:0000313" key="8">
    <source>
        <dbReference type="Proteomes" id="UP001275932"/>
    </source>
</evidence>
<sequence length="131" mass="14497">MTVRDLAGRLVSLSEDSEGRISLERVNAVLEFVETEIPEANKMKLLREYKRRMGVRIESDKAVVEFAGELGDSEKGKIAAFILSKNPKSVPEFVENENLIAGLKITVGDAVYENSLKMKLEDLAKSLGAKL</sequence>